<comment type="caution">
    <text evidence="2">The sequence shown here is derived from an EMBL/GenBank/DDBJ whole genome shotgun (WGS) entry which is preliminary data.</text>
</comment>
<comment type="similarity">
    <text evidence="1">Belongs to the UPF0538 family.</text>
</comment>
<sequence length="120" mass="14463">MIVTVRLIKNFEYRVIKYMILKDVDENLSIKEFRNLIDEEIQKNEKFLPFRTYQFNKLKLFSIPQQAKPNQLSINLNDDENLILNEEKTLKESGIVSESEISYFNFEAYEKFKKDPKFKI</sequence>
<dbReference type="PANTHER" id="PTHR18444">
    <property type="entry name" value="UPF0538 FAMILY MEMBER"/>
    <property type="match status" value="1"/>
</dbReference>
<reference evidence="2" key="1">
    <citation type="submission" date="2022-10" db="EMBL/GenBank/DDBJ databases">
        <title>Novel sulphate-reducing endosymbionts in the free-living metamonad Anaeramoeba.</title>
        <authorList>
            <person name="Jerlstrom-Hultqvist J."/>
            <person name="Cepicka I."/>
            <person name="Gallot-Lavallee L."/>
            <person name="Salas-Leiva D."/>
            <person name="Curtis B.A."/>
            <person name="Zahonova K."/>
            <person name="Pipaliya S."/>
            <person name="Dacks J."/>
            <person name="Roger A.J."/>
        </authorList>
    </citation>
    <scope>NUCLEOTIDE SEQUENCE</scope>
    <source>
        <strain evidence="2">BMAN</strain>
    </source>
</reference>
<dbReference type="OMA" id="YRNVKNH"/>
<protein>
    <submittedName>
        <fullName evidence="2">Uncharacterized protein</fullName>
    </submittedName>
</protein>
<dbReference type="AlphaFoldDB" id="A0A9Q0L7M9"/>
<gene>
    <name evidence="2" type="ORF">M0811_03623</name>
</gene>
<accession>A0A9Q0L7M9</accession>
<dbReference type="Proteomes" id="UP001149090">
    <property type="component" value="Unassembled WGS sequence"/>
</dbReference>
<dbReference type="InterPro" id="IPR018794">
    <property type="entry name" value="UPF0538"/>
</dbReference>
<proteinExistence type="inferred from homology"/>
<dbReference type="OrthoDB" id="937at2759"/>
<dbReference type="Pfam" id="PF10209">
    <property type="entry name" value="DUF2340"/>
    <property type="match status" value="1"/>
</dbReference>
<keyword evidence="3" id="KW-1185">Reference proteome</keyword>
<evidence type="ECO:0000313" key="3">
    <source>
        <dbReference type="Proteomes" id="UP001149090"/>
    </source>
</evidence>
<evidence type="ECO:0000313" key="2">
    <source>
        <dbReference type="EMBL" id="KAJ5066290.1"/>
    </source>
</evidence>
<evidence type="ECO:0000256" key="1">
    <source>
        <dbReference type="ARBA" id="ARBA00007176"/>
    </source>
</evidence>
<dbReference type="PANTHER" id="PTHR18444:SF9">
    <property type="entry name" value="UPF0538 PROTEIN C2ORF76"/>
    <property type="match status" value="1"/>
</dbReference>
<name>A0A9Q0L7M9_ANAIG</name>
<dbReference type="EMBL" id="JAPDFW010000147">
    <property type="protein sequence ID" value="KAJ5066290.1"/>
    <property type="molecule type" value="Genomic_DNA"/>
</dbReference>
<organism evidence="2 3">
    <name type="scientific">Anaeramoeba ignava</name>
    <name type="common">Anaerobic marine amoeba</name>
    <dbReference type="NCBI Taxonomy" id="1746090"/>
    <lineage>
        <taxon>Eukaryota</taxon>
        <taxon>Metamonada</taxon>
        <taxon>Anaeramoebidae</taxon>
        <taxon>Anaeramoeba</taxon>
    </lineage>
</organism>